<evidence type="ECO:0000256" key="1">
    <source>
        <dbReference type="SAM" id="Phobius"/>
    </source>
</evidence>
<gene>
    <name evidence="2" type="ORF">EZ315_07205</name>
</gene>
<proteinExistence type="predicted"/>
<dbReference type="Pfam" id="PF13715">
    <property type="entry name" value="CarbopepD_reg_2"/>
    <property type="match status" value="1"/>
</dbReference>
<dbReference type="GeneID" id="82149576"/>
<dbReference type="InterPro" id="IPR008969">
    <property type="entry name" value="CarboxyPept-like_regulatory"/>
</dbReference>
<dbReference type="Proteomes" id="UP000297635">
    <property type="component" value="Unassembled WGS sequence"/>
</dbReference>
<protein>
    <recommendedName>
        <fullName evidence="4">Carboxypeptidase-like regulatory domain-containing protein</fullName>
    </recommendedName>
</protein>
<evidence type="ECO:0000313" key="3">
    <source>
        <dbReference type="Proteomes" id="UP000297635"/>
    </source>
</evidence>
<accession>A0A4Z0VAJ7</accession>
<keyword evidence="1" id="KW-1133">Transmembrane helix</keyword>
<dbReference type="RefSeq" id="WP_135471485.1">
    <property type="nucleotide sequence ID" value="NZ_SJSA01000001.1"/>
</dbReference>
<name>A0A4Z0VAJ7_9BACT</name>
<comment type="caution">
    <text evidence="2">The sequence shown here is derived from an EMBL/GenBank/DDBJ whole genome shotgun (WGS) entry which is preliminary data.</text>
</comment>
<dbReference type="SUPFAM" id="SSF49464">
    <property type="entry name" value="Carboxypeptidase regulatory domain-like"/>
    <property type="match status" value="1"/>
</dbReference>
<sequence>MRNEKSLQIRGSRSEFCYHFGRVCFSVIFVLIALMVSAQDKTVSGTVIDETGEPVIGATVMVKGSKVGIATDIDGKYTLNTPPTVF</sequence>
<feature type="transmembrane region" description="Helical" evidence="1">
    <location>
        <begin position="20"/>
        <end position="38"/>
    </location>
</feature>
<keyword evidence="3" id="KW-1185">Reference proteome</keyword>
<evidence type="ECO:0008006" key="4">
    <source>
        <dbReference type="Google" id="ProtNLM"/>
    </source>
</evidence>
<dbReference type="EMBL" id="SJSA01000001">
    <property type="protein sequence ID" value="TGG40473.1"/>
    <property type="molecule type" value="Genomic_DNA"/>
</dbReference>
<evidence type="ECO:0000313" key="2">
    <source>
        <dbReference type="EMBL" id="TGG40473.1"/>
    </source>
</evidence>
<reference evidence="2 3" key="1">
    <citation type="submission" date="2019-02" db="EMBL/GenBank/DDBJ databases">
        <title>Isolation and identification of novel species under the genus Muribaculum.</title>
        <authorList>
            <person name="Miyake S."/>
            <person name="Ding Y."/>
            <person name="Low A."/>
            <person name="Soh M."/>
            <person name="Seedorf H."/>
        </authorList>
    </citation>
    <scope>NUCLEOTIDE SEQUENCE [LARGE SCALE GENOMIC DNA]</scope>
    <source>
        <strain evidence="2 3">TLL-A3</strain>
    </source>
</reference>
<organism evidence="2 3">
    <name type="scientific">Duncaniella freteri</name>
    <dbReference type="NCBI Taxonomy" id="2530391"/>
    <lineage>
        <taxon>Bacteria</taxon>
        <taxon>Pseudomonadati</taxon>
        <taxon>Bacteroidota</taxon>
        <taxon>Bacteroidia</taxon>
        <taxon>Bacteroidales</taxon>
        <taxon>Muribaculaceae</taxon>
        <taxon>Duncaniella</taxon>
    </lineage>
</organism>
<dbReference type="Gene3D" id="2.60.40.1120">
    <property type="entry name" value="Carboxypeptidase-like, regulatory domain"/>
    <property type="match status" value="1"/>
</dbReference>
<keyword evidence="1" id="KW-0472">Membrane</keyword>
<dbReference type="AlphaFoldDB" id="A0A4Z0VAJ7"/>
<keyword evidence="1" id="KW-0812">Transmembrane</keyword>